<dbReference type="AlphaFoldDB" id="A0A6N6RER3"/>
<dbReference type="Gene3D" id="3.90.320.10">
    <property type="match status" value="1"/>
</dbReference>
<dbReference type="Proteomes" id="UP000468650">
    <property type="component" value="Unassembled WGS sequence"/>
</dbReference>
<dbReference type="Pfam" id="PF12705">
    <property type="entry name" value="PDDEXK_1"/>
    <property type="match status" value="1"/>
</dbReference>
<dbReference type="SUPFAM" id="SSF52980">
    <property type="entry name" value="Restriction endonuclease-like"/>
    <property type="match status" value="1"/>
</dbReference>
<name>A0A6N6RER3_9FLAO</name>
<evidence type="ECO:0000313" key="2">
    <source>
        <dbReference type="EMBL" id="KAB2808656.1"/>
    </source>
</evidence>
<dbReference type="SUPFAM" id="SSF52540">
    <property type="entry name" value="P-loop containing nucleoside triphosphate hydrolases"/>
    <property type="match status" value="1"/>
</dbReference>
<comment type="caution">
    <text evidence="2">The sequence shown here is derived from an EMBL/GenBank/DDBJ whole genome shotgun (WGS) entry which is preliminary data.</text>
</comment>
<sequence length="947" mass="108038">MSFAKTMPKAFLDLVAETLIARHSTNVSKLLIVLPSRRAGLFLRRILASKFDTPVLGPQITVIDQLATETSGVKKADMLTLQFALYKSYSAIVTNEPDSFEEFVKWSSRLLQDYNEIDRYLIDAKNLYSNLSDAKKLEAWDVEGETPEMMDLFLKFWNDLYPIYEHYRKQLLNEKIGYQGLIYREAADRMKSASDWSKFLEEKGAEQVYFLGFNALNEAETKLIRGAVESGLGDIFFDVDKLYLEDQEHEAGMFLRRYTNWPYFQKNEFSFVRDSLRTEKRTIELVGVPRQVGMAKAMAEKLSSLHEVGTDVTDRLALVLADEGMLLPALNSIPMEFDEVNVTMGLPISQLTLATSVEHVFEAQERALRLKKVEGRRFQIYHKDIERIITQPFGKFLLGNEGAQKARGLSASIRKYNAPFLSLSKLTEWLPDSPLFIALLSEQSPSDLLNQMAKVLARYHDSENVSVEDLEASKMLHSVCLKLIQLYEKFEIEPDMSTSLHLFRQLQREEKLDFFGEPLRGLQLMGVLETRLLSFEGLVMTNVNEDTLPAGKSDNSFIPHDLKRGLGMPTHREKDAIYAYHFYRLLQGTKHAVLLYNSEAQSIGSGEASRFIEQIRREFSEFPNTTIVESIYTTPVKQNQIAKDFKLERGEFLNESLRKRAESGIAPTHLQAWVNDPSDFYKKYIIGMQEADEVEEVMGDRTMGLVVHQVLENFYKPFENVDPPTDSDYEKVIADAPKLLRAVYKEENGRPLEETGRNGLIAHAMVEMTVGFLKEERKRAARYIAEGVKWKVIGVEHKFRESIEVEGVEYPILMKGTADRIDRVGDKLVVIDYKTGMAAETDVQAPELERFAEDDKKGKGLQLFAYAWMASKAFPKVKSFKAGIFALRDNNAGLVEAGLKPQRGQVAQTDIYLDDLQTFEQVLTSMLQDIFSTEGVIEPKHKEEDES</sequence>
<evidence type="ECO:0000259" key="1">
    <source>
        <dbReference type="Pfam" id="PF12705"/>
    </source>
</evidence>
<feature type="domain" description="PD-(D/E)XK endonuclease-like" evidence="1">
    <location>
        <begin position="666"/>
        <end position="939"/>
    </location>
</feature>
<reference evidence="2 3" key="1">
    <citation type="submission" date="2019-09" db="EMBL/GenBank/DDBJ databases">
        <title>Genomes of family Cryomorphaceae.</title>
        <authorList>
            <person name="Bowman J.P."/>
        </authorList>
    </citation>
    <scope>NUCLEOTIDE SEQUENCE [LARGE SCALE GENOMIC DNA]</scope>
    <source>
        <strain evidence="2 3">LMG 25704</strain>
    </source>
</reference>
<evidence type="ECO:0000313" key="3">
    <source>
        <dbReference type="Proteomes" id="UP000468650"/>
    </source>
</evidence>
<proteinExistence type="predicted"/>
<dbReference type="InterPro" id="IPR011335">
    <property type="entry name" value="Restrct_endonuc-II-like"/>
</dbReference>
<keyword evidence="3" id="KW-1185">Reference proteome</keyword>
<organism evidence="2 3">
    <name type="scientific">Phaeocystidibacter luteus</name>
    <dbReference type="NCBI Taxonomy" id="911197"/>
    <lineage>
        <taxon>Bacteria</taxon>
        <taxon>Pseudomonadati</taxon>
        <taxon>Bacteroidota</taxon>
        <taxon>Flavobacteriia</taxon>
        <taxon>Flavobacteriales</taxon>
        <taxon>Phaeocystidibacteraceae</taxon>
        <taxon>Phaeocystidibacter</taxon>
    </lineage>
</organism>
<dbReference type="EMBL" id="WBVO01000008">
    <property type="protein sequence ID" value="KAB2808656.1"/>
    <property type="molecule type" value="Genomic_DNA"/>
</dbReference>
<dbReference type="InterPro" id="IPR038726">
    <property type="entry name" value="PDDEXK_AddAB-type"/>
</dbReference>
<dbReference type="RefSeq" id="WP_151667751.1">
    <property type="nucleotide sequence ID" value="NZ_WBVO01000008.1"/>
</dbReference>
<dbReference type="InterPro" id="IPR011604">
    <property type="entry name" value="PDDEXK-like_dom_sf"/>
</dbReference>
<gene>
    <name evidence="2" type="ORF">F8C67_10240</name>
</gene>
<protein>
    <recommendedName>
        <fullName evidence="1">PD-(D/E)XK endonuclease-like domain-containing protein</fullName>
    </recommendedName>
</protein>
<accession>A0A6N6RER3</accession>
<dbReference type="InterPro" id="IPR027417">
    <property type="entry name" value="P-loop_NTPase"/>
</dbReference>
<dbReference type="OrthoDB" id="9762792at2"/>